<evidence type="ECO:0000256" key="2">
    <source>
        <dbReference type="ARBA" id="ARBA00022670"/>
    </source>
</evidence>
<dbReference type="RefSeq" id="WP_132434408.1">
    <property type="nucleotide sequence ID" value="NZ_SLWK01000010.1"/>
</dbReference>
<sequence>MRKLLLPTLALILCFSGCRQATQEKSYDTLLFQLLGDRMTPEALWSFGRLGNVSVSPDKSTIAYTITYPHIEQNRFFTDIYTVSVNGGDPVRITSTSINESQVSWRPDGEKINFVSNESGSSQLWEINADGSGRRQVSDADGGISGYLFSPDLKHIAFIKRVKLDKSVSDIHPDLPHANARIDDDLMYRHWDTWHDQHYRHIFIAPYKSGQLVRKGKDIMEGERFDSPMKPFGGMEQIAWTPCGTKLAYTCKKLSGRDYAFSTNSDIYLFDLTNETTINLTEGLPGYDKNPKFSTDGRLMLWESMERDGYESDKNRLMVMDMETGEFADFSIGFDHNVSGPAWDETGEFVWFVSSIGGTEQVYLMDLADGAIHQITEGKHNFRGVQQVGEQLIASRESMSSPADLYRIDLRDGTTINLTNINTHILNQINMGSVEERWVTTTDNKEMLVWVIYPPNFDPEKKYPAILYCQGGPQGALSQFWSYRWNFQMMAANDYIVVAPNRRGMPGHGTEWNEQISGDWGGQNLLDYLSAIDALAKEPFVDESRLGAVGASYGGYSVFWLAGNHEGRFSAFISHCGVFNLDMMYTNTEEMFFVEWDLDGSYWEQPDNRYDYSPHLFVENWDTPMLVIHGAKDFRVPYSQGMGAFNAARILDLPARFLFFPEENHWVLSPQNGILWQREFAGWLDEWLK</sequence>
<dbReference type="PANTHER" id="PTHR42776:SF13">
    <property type="entry name" value="DIPEPTIDYL-PEPTIDASE 5"/>
    <property type="match status" value="1"/>
</dbReference>
<evidence type="ECO:0000256" key="1">
    <source>
        <dbReference type="ARBA" id="ARBA00010040"/>
    </source>
</evidence>
<protein>
    <submittedName>
        <fullName evidence="8">Dipeptidyl aminopeptidase/acylaminoacyl peptidase</fullName>
    </submittedName>
</protein>
<name>A0A4R2GFW6_9BACT</name>
<keyword evidence="8" id="KW-0031">Aminopeptidase</keyword>
<evidence type="ECO:0000256" key="5">
    <source>
        <dbReference type="ARBA" id="ARBA00022825"/>
    </source>
</evidence>
<keyword evidence="9" id="KW-1185">Reference proteome</keyword>
<organism evidence="8 9">
    <name type="scientific">Natronoflexus pectinivorans</name>
    <dbReference type="NCBI Taxonomy" id="682526"/>
    <lineage>
        <taxon>Bacteria</taxon>
        <taxon>Pseudomonadati</taxon>
        <taxon>Bacteroidota</taxon>
        <taxon>Bacteroidia</taxon>
        <taxon>Marinilabiliales</taxon>
        <taxon>Marinilabiliaceae</taxon>
        <taxon>Natronoflexus</taxon>
    </lineage>
</organism>
<dbReference type="SUPFAM" id="SSF53474">
    <property type="entry name" value="alpha/beta-Hydrolases"/>
    <property type="match status" value="1"/>
</dbReference>
<dbReference type="Pfam" id="PF00326">
    <property type="entry name" value="Peptidase_S9"/>
    <property type="match status" value="1"/>
</dbReference>
<accession>A0A4R2GFW6</accession>
<reference evidence="8 9" key="1">
    <citation type="submission" date="2019-03" db="EMBL/GenBank/DDBJ databases">
        <title>Genomic Encyclopedia of Type Strains, Phase IV (KMG-IV): sequencing the most valuable type-strain genomes for metagenomic binning, comparative biology and taxonomic classification.</title>
        <authorList>
            <person name="Goeker M."/>
        </authorList>
    </citation>
    <scope>NUCLEOTIDE SEQUENCE [LARGE SCALE GENOMIC DNA]</scope>
    <source>
        <strain evidence="8 9">DSM 24179</strain>
    </source>
</reference>
<dbReference type="InterPro" id="IPR011659">
    <property type="entry name" value="WD40"/>
</dbReference>
<feature type="chain" id="PRO_5020867520" evidence="6">
    <location>
        <begin position="22"/>
        <end position="689"/>
    </location>
</feature>
<dbReference type="Gene3D" id="2.120.10.30">
    <property type="entry name" value="TolB, C-terminal domain"/>
    <property type="match status" value="2"/>
</dbReference>
<keyword evidence="3 6" id="KW-0732">Signal</keyword>
<gene>
    <name evidence="8" type="ORF">EV194_11070</name>
</gene>
<dbReference type="FunFam" id="3.40.50.1820:FF:000028">
    <property type="entry name" value="S9 family peptidase"/>
    <property type="match status" value="1"/>
</dbReference>
<dbReference type="AlphaFoldDB" id="A0A4R2GFW6"/>
<dbReference type="InterPro" id="IPR001375">
    <property type="entry name" value="Peptidase_S9_cat"/>
</dbReference>
<dbReference type="Proteomes" id="UP000295221">
    <property type="component" value="Unassembled WGS sequence"/>
</dbReference>
<dbReference type="Gene3D" id="3.40.50.1820">
    <property type="entry name" value="alpha/beta hydrolase"/>
    <property type="match status" value="1"/>
</dbReference>
<dbReference type="InterPro" id="IPR015943">
    <property type="entry name" value="WD40/YVTN_repeat-like_dom_sf"/>
</dbReference>
<keyword evidence="4" id="KW-0378">Hydrolase</keyword>
<evidence type="ECO:0000256" key="6">
    <source>
        <dbReference type="SAM" id="SignalP"/>
    </source>
</evidence>
<dbReference type="Pfam" id="PF07676">
    <property type="entry name" value="PD40"/>
    <property type="match status" value="1"/>
</dbReference>
<comment type="similarity">
    <text evidence="1">Belongs to the peptidase S9C family.</text>
</comment>
<dbReference type="OrthoDB" id="9812921at2"/>
<keyword evidence="2" id="KW-0645">Protease</keyword>
<dbReference type="InterPro" id="IPR029058">
    <property type="entry name" value="AB_hydrolase_fold"/>
</dbReference>
<feature type="signal peptide" evidence="6">
    <location>
        <begin position="1"/>
        <end position="21"/>
    </location>
</feature>
<evidence type="ECO:0000313" key="9">
    <source>
        <dbReference type="Proteomes" id="UP000295221"/>
    </source>
</evidence>
<dbReference type="GO" id="GO:0004252">
    <property type="term" value="F:serine-type endopeptidase activity"/>
    <property type="evidence" value="ECO:0007669"/>
    <property type="project" value="TreeGrafter"/>
</dbReference>
<comment type="caution">
    <text evidence="8">The sequence shown here is derived from an EMBL/GenBank/DDBJ whole genome shotgun (WGS) entry which is preliminary data.</text>
</comment>
<feature type="domain" description="Peptidase S9 prolyl oligopeptidase catalytic" evidence="7">
    <location>
        <begin position="481"/>
        <end position="689"/>
    </location>
</feature>
<dbReference type="GO" id="GO:0004177">
    <property type="term" value="F:aminopeptidase activity"/>
    <property type="evidence" value="ECO:0007669"/>
    <property type="project" value="UniProtKB-KW"/>
</dbReference>
<evidence type="ECO:0000259" key="7">
    <source>
        <dbReference type="Pfam" id="PF00326"/>
    </source>
</evidence>
<dbReference type="PANTHER" id="PTHR42776">
    <property type="entry name" value="SERINE PEPTIDASE S9 FAMILY MEMBER"/>
    <property type="match status" value="1"/>
</dbReference>
<dbReference type="EMBL" id="SLWK01000010">
    <property type="protein sequence ID" value="TCO07071.1"/>
    <property type="molecule type" value="Genomic_DNA"/>
</dbReference>
<evidence type="ECO:0000313" key="8">
    <source>
        <dbReference type="EMBL" id="TCO07071.1"/>
    </source>
</evidence>
<dbReference type="GO" id="GO:0006508">
    <property type="term" value="P:proteolysis"/>
    <property type="evidence" value="ECO:0007669"/>
    <property type="project" value="UniProtKB-KW"/>
</dbReference>
<dbReference type="Gene3D" id="2.130.10.10">
    <property type="entry name" value="YVTN repeat-like/Quinoprotein amine dehydrogenase"/>
    <property type="match status" value="1"/>
</dbReference>
<keyword evidence="5" id="KW-0720">Serine protease</keyword>
<dbReference type="InterPro" id="IPR011042">
    <property type="entry name" value="6-blade_b-propeller_TolB-like"/>
</dbReference>
<evidence type="ECO:0000256" key="4">
    <source>
        <dbReference type="ARBA" id="ARBA00022801"/>
    </source>
</evidence>
<proteinExistence type="inferred from homology"/>
<evidence type="ECO:0000256" key="3">
    <source>
        <dbReference type="ARBA" id="ARBA00022729"/>
    </source>
</evidence>
<dbReference type="SUPFAM" id="SSF82171">
    <property type="entry name" value="DPP6 N-terminal domain-like"/>
    <property type="match status" value="1"/>
</dbReference>